<keyword evidence="2" id="KW-1185">Reference proteome</keyword>
<gene>
    <name evidence="1" type="ORF">BDV34DRAFT_8478</name>
</gene>
<reference evidence="1 2" key="1">
    <citation type="submission" date="2019-04" db="EMBL/GenBank/DDBJ databases">
        <title>Fungal friends and foes A comparative genomics study of 23 Aspergillus species from section Flavi.</title>
        <authorList>
            <consortium name="DOE Joint Genome Institute"/>
            <person name="Kjaerbolling I."/>
            <person name="Vesth T.C."/>
            <person name="Frisvad J.C."/>
            <person name="Nybo J.L."/>
            <person name="Theobald S."/>
            <person name="Kildgaard S."/>
            <person name="Petersen T.I."/>
            <person name="Kuo A."/>
            <person name="Sato A."/>
            <person name="Lyhne E.K."/>
            <person name="Kogle M.E."/>
            <person name="Wiebenga A."/>
            <person name="Kun R.S."/>
            <person name="Lubbers R.J."/>
            <person name="Makela M.R."/>
            <person name="Barry K."/>
            <person name="Chovatia M."/>
            <person name="Clum A."/>
            <person name="Daum C."/>
            <person name="Haridas S."/>
            <person name="He G."/>
            <person name="LaButti K."/>
            <person name="Lipzen A."/>
            <person name="Mondo S."/>
            <person name="Pangilinan J."/>
            <person name="Riley R."/>
            <person name="Salamov A."/>
            <person name="Simmons B.A."/>
            <person name="Magnuson J.K."/>
            <person name="Henrissat B."/>
            <person name="Mortensen U.H."/>
            <person name="Larsen T.O."/>
            <person name="De vries R.P."/>
            <person name="Grigoriev I.V."/>
            <person name="Machida M."/>
            <person name="Baker S.E."/>
            <person name="Andersen M.R."/>
        </authorList>
    </citation>
    <scope>NUCLEOTIDE SEQUENCE [LARGE SCALE GENOMIC DNA]</scope>
    <source>
        <strain evidence="1 2">CBS 117618</strain>
    </source>
</reference>
<dbReference type="VEuPathDB" id="FungiDB:BDV34DRAFT_8478"/>
<dbReference type="AlphaFoldDB" id="A0A5N6DXB4"/>
<dbReference type="EMBL" id="ML734945">
    <property type="protein sequence ID" value="KAB8209886.1"/>
    <property type="molecule type" value="Genomic_DNA"/>
</dbReference>
<dbReference type="Proteomes" id="UP000326532">
    <property type="component" value="Unassembled WGS sequence"/>
</dbReference>
<evidence type="ECO:0000313" key="2">
    <source>
        <dbReference type="Proteomes" id="UP000326532"/>
    </source>
</evidence>
<organism evidence="1 2">
    <name type="scientific">Aspergillus parasiticus</name>
    <dbReference type="NCBI Taxonomy" id="5067"/>
    <lineage>
        <taxon>Eukaryota</taxon>
        <taxon>Fungi</taxon>
        <taxon>Dikarya</taxon>
        <taxon>Ascomycota</taxon>
        <taxon>Pezizomycotina</taxon>
        <taxon>Eurotiomycetes</taxon>
        <taxon>Eurotiomycetidae</taxon>
        <taxon>Eurotiales</taxon>
        <taxon>Aspergillaceae</taxon>
        <taxon>Aspergillus</taxon>
        <taxon>Aspergillus subgen. Circumdati</taxon>
    </lineage>
</organism>
<sequence length="156" mass="18633">MNPHTVARTHLSIRKVWSMDIIKKLIPHLSYFDSFEDNLGPRHAIEDVIRNRQDFYSLLQELDSKEWADWLRVLREKSFEERITCYVKDGHLHVETSKGSWKVDIRHPDQQRKLREAIQTLNEEMDKILGDNFDMLGFPADTNEDKVYIKDLDMYI</sequence>
<proteinExistence type="predicted"/>
<dbReference type="OMA" id="WKVDIRH"/>
<accession>A0A5N6DXB4</accession>
<protein>
    <submittedName>
        <fullName evidence="1">Uncharacterized protein</fullName>
    </submittedName>
</protein>
<name>A0A5N6DXB4_ASPPA</name>
<evidence type="ECO:0000313" key="1">
    <source>
        <dbReference type="EMBL" id="KAB8209886.1"/>
    </source>
</evidence>